<evidence type="ECO:0000256" key="3">
    <source>
        <dbReference type="ARBA" id="ARBA00022833"/>
    </source>
</evidence>
<dbReference type="PROSITE" id="PS00518">
    <property type="entry name" value="ZF_RING_1"/>
    <property type="match status" value="1"/>
</dbReference>
<evidence type="ECO:0000259" key="5">
    <source>
        <dbReference type="PROSITE" id="PS50089"/>
    </source>
</evidence>
<dbReference type="OrthoDB" id="21534at2759"/>
<dbReference type="InterPro" id="IPR017907">
    <property type="entry name" value="Znf_RING_CS"/>
</dbReference>
<reference evidence="7" key="1">
    <citation type="journal article" date="2011" name="Genome Biol.">
        <title>Comparative genomics of the social amoebae Dictyostelium discoideum and Dictyostelium purpureum.</title>
        <authorList>
            <consortium name="US DOE Joint Genome Institute (JGI-PGF)"/>
            <person name="Sucgang R."/>
            <person name="Kuo A."/>
            <person name="Tian X."/>
            <person name="Salerno W."/>
            <person name="Parikh A."/>
            <person name="Feasley C.L."/>
            <person name="Dalin E."/>
            <person name="Tu H."/>
            <person name="Huang E."/>
            <person name="Barry K."/>
            <person name="Lindquist E."/>
            <person name="Shapiro H."/>
            <person name="Bruce D."/>
            <person name="Schmutz J."/>
            <person name="Salamov A."/>
            <person name="Fey P."/>
            <person name="Gaudet P."/>
            <person name="Anjard C."/>
            <person name="Babu M.M."/>
            <person name="Basu S."/>
            <person name="Bushmanova Y."/>
            <person name="van der Wel H."/>
            <person name="Katoh-Kurasawa M."/>
            <person name="Dinh C."/>
            <person name="Coutinho P.M."/>
            <person name="Saito T."/>
            <person name="Elias M."/>
            <person name="Schaap P."/>
            <person name="Kay R.R."/>
            <person name="Henrissat B."/>
            <person name="Eichinger L."/>
            <person name="Rivero F."/>
            <person name="Putnam N.H."/>
            <person name="West C.M."/>
            <person name="Loomis W.F."/>
            <person name="Chisholm R.L."/>
            <person name="Shaulsky G."/>
            <person name="Strassmann J.E."/>
            <person name="Queller D.C."/>
            <person name="Kuspa A."/>
            <person name="Grigoriev I.V."/>
        </authorList>
    </citation>
    <scope>NUCLEOTIDE SEQUENCE [LARGE SCALE GENOMIC DNA]</scope>
    <source>
        <strain evidence="7">QSDP1</strain>
    </source>
</reference>
<dbReference type="InterPro" id="IPR053109">
    <property type="entry name" value="Ser/Thr-Kinase-Related"/>
</dbReference>
<dbReference type="VEuPathDB" id="AmoebaDB:DICPUDRAFT_85394"/>
<dbReference type="PROSITE" id="PS50089">
    <property type="entry name" value="ZF_RING_2"/>
    <property type="match status" value="1"/>
</dbReference>
<keyword evidence="3" id="KW-0862">Zinc</keyword>
<sequence length="390" mass="44243">MKREGFCKKCISEEIKPQHLAFIGCGHQFCYKCILRRSLSNKTCPRCEEPFDEIIYQPILIHKSKIGLWFLNWLIFALPSAYQLRVAESKKIDFIGPLVSDLKILKSKNKNKILIKLKHKIIGLYSQKKIWNLLEIKLKTNRDVNLISLLYEKKKEQLHMFDLVECAYFLDNIEALEYFLSMNFSISSIKSLELLLKYRVNIIEPYNININNKNNNNNTTAASSSSFSLNNSNSNNYTTTVTLAFSLKNSYSNSNKNTTTAAPEPTTFSLKNSNSNYNLNNISEYSNINNNSISLARSASCSSISSCNSNVINGSSCSSGCNNKNNNSFLINNGNITLPPPSSYRNLIKEELKSSPIYILLLKTLNIGNIQKALDKFHSNRADHPKITLK</sequence>
<dbReference type="KEGG" id="dpp:DICPUDRAFT_85394"/>
<evidence type="ECO:0000313" key="7">
    <source>
        <dbReference type="Proteomes" id="UP000001064"/>
    </source>
</evidence>
<feature type="domain" description="RING-type" evidence="5">
    <location>
        <begin position="7"/>
        <end position="48"/>
    </location>
</feature>
<evidence type="ECO:0000256" key="1">
    <source>
        <dbReference type="ARBA" id="ARBA00022723"/>
    </source>
</evidence>
<dbReference type="PANTHER" id="PTHR31534:SF11">
    <property type="entry name" value="ATAXIN 7, ISOFORM A"/>
    <property type="match status" value="1"/>
</dbReference>
<accession>F1A5L0</accession>
<dbReference type="RefSeq" id="XP_003294954.1">
    <property type="nucleotide sequence ID" value="XM_003294906.1"/>
</dbReference>
<dbReference type="InterPro" id="IPR001841">
    <property type="entry name" value="Znf_RING"/>
</dbReference>
<keyword evidence="1" id="KW-0479">Metal-binding</keyword>
<dbReference type="GO" id="GO:0008270">
    <property type="term" value="F:zinc ion binding"/>
    <property type="evidence" value="ECO:0007669"/>
    <property type="project" value="UniProtKB-KW"/>
</dbReference>
<dbReference type="PANTHER" id="PTHR31534">
    <property type="entry name" value="ATAXIN 7, ISOFORM A"/>
    <property type="match status" value="1"/>
</dbReference>
<gene>
    <name evidence="6" type="ORF">DICPUDRAFT_85394</name>
</gene>
<proteinExistence type="predicted"/>
<name>F1A5L0_DICPU</name>
<dbReference type="GeneID" id="10510758"/>
<dbReference type="Proteomes" id="UP000001064">
    <property type="component" value="Unassembled WGS sequence"/>
</dbReference>
<evidence type="ECO:0000256" key="4">
    <source>
        <dbReference type="PROSITE-ProRule" id="PRU00175"/>
    </source>
</evidence>
<dbReference type="SMART" id="SM00184">
    <property type="entry name" value="RING"/>
    <property type="match status" value="1"/>
</dbReference>
<dbReference type="InParanoid" id="F1A5L0"/>
<dbReference type="SUPFAM" id="SSF57850">
    <property type="entry name" value="RING/U-box"/>
    <property type="match status" value="1"/>
</dbReference>
<keyword evidence="2 4" id="KW-0863">Zinc-finger</keyword>
<dbReference type="AlphaFoldDB" id="F1A5L0"/>
<dbReference type="InterPro" id="IPR013083">
    <property type="entry name" value="Znf_RING/FYVE/PHD"/>
</dbReference>
<organism evidence="6 7">
    <name type="scientific">Dictyostelium purpureum</name>
    <name type="common">Slime mold</name>
    <dbReference type="NCBI Taxonomy" id="5786"/>
    <lineage>
        <taxon>Eukaryota</taxon>
        <taxon>Amoebozoa</taxon>
        <taxon>Evosea</taxon>
        <taxon>Eumycetozoa</taxon>
        <taxon>Dictyostelia</taxon>
        <taxon>Dictyosteliales</taxon>
        <taxon>Dictyosteliaceae</taxon>
        <taxon>Dictyostelium</taxon>
    </lineage>
</organism>
<evidence type="ECO:0000313" key="6">
    <source>
        <dbReference type="EMBL" id="EGC28519.1"/>
    </source>
</evidence>
<dbReference type="EMBL" id="GL871610">
    <property type="protein sequence ID" value="EGC28519.1"/>
    <property type="molecule type" value="Genomic_DNA"/>
</dbReference>
<protein>
    <recommendedName>
        <fullName evidence="5">RING-type domain-containing protein</fullName>
    </recommendedName>
</protein>
<keyword evidence="7" id="KW-1185">Reference proteome</keyword>
<dbReference type="Gene3D" id="3.30.40.10">
    <property type="entry name" value="Zinc/RING finger domain, C3HC4 (zinc finger)"/>
    <property type="match status" value="1"/>
</dbReference>
<evidence type="ECO:0000256" key="2">
    <source>
        <dbReference type="ARBA" id="ARBA00022771"/>
    </source>
</evidence>